<evidence type="ECO:0000256" key="10">
    <source>
        <dbReference type="ARBA" id="ARBA00022829"/>
    </source>
</evidence>
<feature type="repeat" description="WD" evidence="22">
    <location>
        <begin position="118"/>
        <end position="152"/>
    </location>
</feature>
<dbReference type="InterPro" id="IPR001680">
    <property type="entry name" value="WD40_rpt"/>
</dbReference>
<evidence type="ECO:0000256" key="18">
    <source>
        <dbReference type="ARBA" id="ARBA00053706"/>
    </source>
</evidence>
<dbReference type="PANTHER" id="PTHR22806">
    <property type="entry name" value="NUCLEOPORIN NUP37 P37 -RELATED"/>
    <property type="match status" value="1"/>
</dbReference>
<sequence length="323" mass="36553">MEEARLTQPTFKLKFAKQIQCIEWSPYEWSQDLACIALGEEIIVALIKFQEEDDTVEDIIYNPLRIFHHETRVHTIAWNPETSLSVVPRIVSFCVGGADFKIRLYNSDLSENNIVEVLEGHKDYVNCIAYDPDGEVLASVSDDHTCKLWAIKEDQKCILTLPLHTSGMVVRWHAEEIGKLLVGEKNGVIRMYNVRSQQAIMSLDAGTIPMLTADWSLNPIKVACVASGELIVWDVSRPSRPLETRTVHIEGGTMMKFAPFSEHLIASIGRPDNLLKIINLKSKPVIMCGKVMLFGGLTWHQRLPIVCAASDRQLLFWRVDNQL</sequence>
<keyword evidence="15" id="KW-0539">Nucleus</keyword>
<keyword evidence="13" id="KW-0811">Translocation</keyword>
<keyword evidence="11" id="KW-0995">Kinetochore</keyword>
<comment type="subcellular location">
    <subcellularLocation>
        <location evidence="2">Chromosome</location>
        <location evidence="2">Centromere</location>
        <location evidence="2">Kinetochore</location>
    </subcellularLocation>
    <subcellularLocation>
        <location evidence="1">Nucleus</location>
        <location evidence="1">Nuclear pore complex</location>
    </subcellularLocation>
</comment>
<evidence type="ECO:0000256" key="22">
    <source>
        <dbReference type="PROSITE-ProRule" id="PRU00221"/>
    </source>
</evidence>
<protein>
    <recommendedName>
        <fullName evidence="20">Nucleoporin Nup37</fullName>
    </recommendedName>
    <alternativeName>
        <fullName evidence="21">Nup107-160 subcomplex subunit Nup37</fullName>
    </alternativeName>
</protein>
<evidence type="ECO:0000256" key="6">
    <source>
        <dbReference type="ARBA" id="ARBA00022618"/>
    </source>
</evidence>
<evidence type="ECO:0000256" key="1">
    <source>
        <dbReference type="ARBA" id="ARBA00004567"/>
    </source>
</evidence>
<keyword evidence="17" id="KW-0137">Centromere</keyword>
<evidence type="ECO:0000256" key="12">
    <source>
        <dbReference type="ARBA" id="ARBA00022927"/>
    </source>
</evidence>
<evidence type="ECO:0000256" key="5">
    <source>
        <dbReference type="ARBA" id="ARBA00022574"/>
    </source>
</evidence>
<name>A0ABD2W0J0_9HYME</name>
<keyword evidence="6" id="KW-0132">Cell division</keyword>
<evidence type="ECO:0000256" key="14">
    <source>
        <dbReference type="ARBA" id="ARBA00023132"/>
    </source>
</evidence>
<dbReference type="PROSITE" id="PS50294">
    <property type="entry name" value="WD_REPEATS_REGION"/>
    <property type="match status" value="1"/>
</dbReference>
<evidence type="ECO:0000256" key="16">
    <source>
        <dbReference type="ARBA" id="ARBA00023306"/>
    </source>
</evidence>
<dbReference type="SUPFAM" id="SSF50978">
    <property type="entry name" value="WD40 repeat-like"/>
    <property type="match status" value="1"/>
</dbReference>
<proteinExistence type="predicted"/>
<evidence type="ECO:0000256" key="21">
    <source>
        <dbReference type="ARBA" id="ARBA00076652"/>
    </source>
</evidence>
<comment type="function">
    <text evidence="18">Component of the Nup107-160 subcomplex of the nuclear pore complex (NPC). The Nup107-160 subcomplex is required for the assembly of a functional NPC. The Nup107-160 subcomplex is also required for normal kinetochore microtubule attachment, mitotic progression and chromosome segregation.</text>
</comment>
<evidence type="ECO:0000256" key="11">
    <source>
        <dbReference type="ARBA" id="ARBA00022838"/>
    </source>
</evidence>
<keyword evidence="3" id="KW-0813">Transport</keyword>
<dbReference type="PROSITE" id="PS50082">
    <property type="entry name" value="WD_REPEATS_2"/>
    <property type="match status" value="1"/>
</dbReference>
<dbReference type="Gene3D" id="2.130.10.10">
    <property type="entry name" value="YVTN repeat-like/Quinoprotein amine dehydrogenase"/>
    <property type="match status" value="1"/>
</dbReference>
<keyword evidence="14" id="KW-0906">Nuclear pore complex</keyword>
<evidence type="ECO:0000256" key="13">
    <source>
        <dbReference type="ARBA" id="ARBA00023010"/>
    </source>
</evidence>
<dbReference type="FunFam" id="2.130.10.10:FF:000168">
    <property type="entry name" value="Nucleoporin Nup37"/>
    <property type="match status" value="1"/>
</dbReference>
<accession>A0ABD2W0J0</accession>
<keyword evidence="12" id="KW-0653">Protein transport</keyword>
<keyword evidence="7" id="KW-0677">Repeat</keyword>
<organism evidence="23 24">
    <name type="scientific">Trichogramma kaykai</name>
    <dbReference type="NCBI Taxonomy" id="54128"/>
    <lineage>
        <taxon>Eukaryota</taxon>
        <taxon>Metazoa</taxon>
        <taxon>Ecdysozoa</taxon>
        <taxon>Arthropoda</taxon>
        <taxon>Hexapoda</taxon>
        <taxon>Insecta</taxon>
        <taxon>Pterygota</taxon>
        <taxon>Neoptera</taxon>
        <taxon>Endopterygota</taxon>
        <taxon>Hymenoptera</taxon>
        <taxon>Apocrita</taxon>
        <taxon>Proctotrupomorpha</taxon>
        <taxon>Chalcidoidea</taxon>
        <taxon>Trichogrammatidae</taxon>
        <taxon>Trichogramma</taxon>
    </lineage>
</organism>
<evidence type="ECO:0000256" key="9">
    <source>
        <dbReference type="ARBA" id="ARBA00022816"/>
    </source>
</evidence>
<evidence type="ECO:0000256" key="19">
    <source>
        <dbReference type="ARBA" id="ARBA00062724"/>
    </source>
</evidence>
<dbReference type="EMBL" id="JBJJXI010000147">
    <property type="protein sequence ID" value="KAL3386318.1"/>
    <property type="molecule type" value="Genomic_DNA"/>
</dbReference>
<dbReference type="GO" id="GO:0051028">
    <property type="term" value="P:mRNA transport"/>
    <property type="evidence" value="ECO:0007669"/>
    <property type="project" value="UniProtKB-KW"/>
</dbReference>
<dbReference type="Proteomes" id="UP001627154">
    <property type="component" value="Unassembled WGS sequence"/>
</dbReference>
<keyword evidence="10" id="KW-0159">Chromosome partition</keyword>
<dbReference type="InterPro" id="IPR015943">
    <property type="entry name" value="WD40/YVTN_repeat-like_dom_sf"/>
</dbReference>
<dbReference type="GO" id="GO:0005643">
    <property type="term" value="C:nuclear pore"/>
    <property type="evidence" value="ECO:0007669"/>
    <property type="project" value="UniProtKB-SubCell"/>
</dbReference>
<evidence type="ECO:0000256" key="4">
    <source>
        <dbReference type="ARBA" id="ARBA00022454"/>
    </source>
</evidence>
<keyword evidence="9" id="KW-0509">mRNA transport</keyword>
<dbReference type="GO" id="GO:0007059">
    <property type="term" value="P:chromosome segregation"/>
    <property type="evidence" value="ECO:0007669"/>
    <property type="project" value="UniProtKB-KW"/>
</dbReference>
<evidence type="ECO:0000256" key="3">
    <source>
        <dbReference type="ARBA" id="ARBA00022448"/>
    </source>
</evidence>
<keyword evidence="4" id="KW-0158">Chromosome</keyword>
<evidence type="ECO:0000256" key="20">
    <source>
        <dbReference type="ARBA" id="ARBA00068271"/>
    </source>
</evidence>
<dbReference type="InterPro" id="IPR036322">
    <property type="entry name" value="WD40_repeat_dom_sf"/>
</dbReference>
<keyword evidence="8" id="KW-0498">Mitosis</keyword>
<dbReference type="Pfam" id="PF00400">
    <property type="entry name" value="WD40"/>
    <property type="match status" value="2"/>
</dbReference>
<evidence type="ECO:0000256" key="8">
    <source>
        <dbReference type="ARBA" id="ARBA00022776"/>
    </source>
</evidence>
<reference evidence="23 24" key="1">
    <citation type="journal article" date="2024" name="bioRxiv">
        <title>A reference genome for Trichogramma kaykai: A tiny desert-dwelling parasitoid wasp with competing sex-ratio distorters.</title>
        <authorList>
            <person name="Culotta J."/>
            <person name="Lindsey A.R."/>
        </authorList>
    </citation>
    <scope>NUCLEOTIDE SEQUENCE [LARGE SCALE GENOMIC DNA]</scope>
    <source>
        <strain evidence="23 24">KSX58</strain>
    </source>
</reference>
<evidence type="ECO:0000256" key="17">
    <source>
        <dbReference type="ARBA" id="ARBA00023328"/>
    </source>
</evidence>
<keyword evidence="16" id="KW-0131">Cell cycle</keyword>
<dbReference type="InterPro" id="IPR037626">
    <property type="entry name" value="NUP37"/>
</dbReference>
<comment type="subunit">
    <text evidence="19">Component of the Nup107-160 subcomplex of the nuclear pore complex (NPC). The Nup107-160 subcomplex includes NUP160, NUP133, NUP107, NUP98, NUP85, NUP43, NUP37, SEH1 and SEC13.</text>
</comment>
<dbReference type="GO" id="GO:0000776">
    <property type="term" value="C:kinetochore"/>
    <property type="evidence" value="ECO:0007669"/>
    <property type="project" value="UniProtKB-KW"/>
</dbReference>
<evidence type="ECO:0000313" key="24">
    <source>
        <dbReference type="Proteomes" id="UP001627154"/>
    </source>
</evidence>
<dbReference type="GO" id="GO:0015031">
    <property type="term" value="P:protein transport"/>
    <property type="evidence" value="ECO:0007669"/>
    <property type="project" value="UniProtKB-KW"/>
</dbReference>
<evidence type="ECO:0000256" key="7">
    <source>
        <dbReference type="ARBA" id="ARBA00022737"/>
    </source>
</evidence>
<dbReference type="SMART" id="SM00320">
    <property type="entry name" value="WD40"/>
    <property type="match status" value="5"/>
</dbReference>
<gene>
    <name evidence="23" type="ORF">TKK_018184</name>
</gene>
<evidence type="ECO:0000256" key="15">
    <source>
        <dbReference type="ARBA" id="ARBA00023242"/>
    </source>
</evidence>
<evidence type="ECO:0000256" key="2">
    <source>
        <dbReference type="ARBA" id="ARBA00004629"/>
    </source>
</evidence>
<evidence type="ECO:0000313" key="23">
    <source>
        <dbReference type="EMBL" id="KAL3386318.1"/>
    </source>
</evidence>
<dbReference type="AlphaFoldDB" id="A0ABD2W0J0"/>
<keyword evidence="5 22" id="KW-0853">WD repeat</keyword>
<comment type="caution">
    <text evidence="23">The sequence shown here is derived from an EMBL/GenBank/DDBJ whole genome shotgun (WGS) entry which is preliminary data.</text>
</comment>
<dbReference type="GO" id="GO:0051301">
    <property type="term" value="P:cell division"/>
    <property type="evidence" value="ECO:0007669"/>
    <property type="project" value="UniProtKB-KW"/>
</dbReference>
<dbReference type="PANTHER" id="PTHR22806:SF0">
    <property type="entry name" value="NUCLEOPORIN NUP37"/>
    <property type="match status" value="1"/>
</dbReference>
<keyword evidence="24" id="KW-1185">Reference proteome</keyword>